<feature type="compositionally biased region" description="Acidic residues" evidence="1">
    <location>
        <begin position="261"/>
        <end position="270"/>
    </location>
</feature>
<name>A0A914B5S1_PATMI</name>
<keyword evidence="2" id="KW-0812">Transmembrane</keyword>
<keyword evidence="2" id="KW-1133">Transmembrane helix</keyword>
<feature type="compositionally biased region" description="Low complexity" evidence="1">
    <location>
        <begin position="186"/>
        <end position="214"/>
    </location>
</feature>
<feature type="chain" id="PRO_5038031052" evidence="3">
    <location>
        <begin position="24"/>
        <end position="411"/>
    </location>
</feature>
<feature type="transmembrane region" description="Helical" evidence="2">
    <location>
        <begin position="384"/>
        <end position="405"/>
    </location>
</feature>
<feature type="compositionally biased region" description="Low complexity" evidence="1">
    <location>
        <begin position="113"/>
        <end position="126"/>
    </location>
</feature>
<evidence type="ECO:0000256" key="3">
    <source>
        <dbReference type="SAM" id="SignalP"/>
    </source>
</evidence>
<reference evidence="4" key="1">
    <citation type="submission" date="2022-11" db="UniProtKB">
        <authorList>
            <consortium name="EnsemblMetazoa"/>
        </authorList>
    </citation>
    <scope>IDENTIFICATION</scope>
</reference>
<keyword evidence="3" id="KW-0732">Signal</keyword>
<dbReference type="OMA" id="EGMDAPE"/>
<dbReference type="OrthoDB" id="10679635at2759"/>
<feature type="compositionally biased region" description="Low complexity" evidence="1">
    <location>
        <begin position="134"/>
        <end position="145"/>
    </location>
</feature>
<keyword evidence="5" id="KW-1185">Reference proteome</keyword>
<dbReference type="GeneID" id="119740258"/>
<keyword evidence="2" id="KW-0472">Membrane</keyword>
<feature type="compositionally biased region" description="Acidic residues" evidence="1">
    <location>
        <begin position="146"/>
        <end position="162"/>
    </location>
</feature>
<protein>
    <submittedName>
        <fullName evidence="4">Uncharacterized protein</fullName>
    </submittedName>
</protein>
<feature type="compositionally biased region" description="Polar residues" evidence="1">
    <location>
        <begin position="240"/>
        <end position="254"/>
    </location>
</feature>
<dbReference type="EnsemblMetazoa" id="XM_038215515.1">
    <property type="protein sequence ID" value="XP_038071443.1"/>
    <property type="gene ID" value="LOC119740258"/>
</dbReference>
<organism evidence="4 5">
    <name type="scientific">Patiria miniata</name>
    <name type="common">Bat star</name>
    <name type="synonym">Asterina miniata</name>
    <dbReference type="NCBI Taxonomy" id="46514"/>
    <lineage>
        <taxon>Eukaryota</taxon>
        <taxon>Metazoa</taxon>
        <taxon>Echinodermata</taxon>
        <taxon>Eleutherozoa</taxon>
        <taxon>Asterozoa</taxon>
        <taxon>Asteroidea</taxon>
        <taxon>Valvatacea</taxon>
        <taxon>Valvatida</taxon>
        <taxon>Asterinidae</taxon>
        <taxon>Patiria</taxon>
    </lineage>
</organism>
<proteinExistence type="predicted"/>
<dbReference type="AlphaFoldDB" id="A0A914B5S1"/>
<feature type="region of interest" description="Disordered" evidence="1">
    <location>
        <begin position="24"/>
        <end position="378"/>
    </location>
</feature>
<evidence type="ECO:0000313" key="4">
    <source>
        <dbReference type="EnsemblMetazoa" id="XP_038071443.1"/>
    </source>
</evidence>
<dbReference type="RefSeq" id="XP_038071443.1">
    <property type="nucleotide sequence ID" value="XM_038215515.1"/>
</dbReference>
<evidence type="ECO:0000256" key="2">
    <source>
        <dbReference type="SAM" id="Phobius"/>
    </source>
</evidence>
<feature type="compositionally biased region" description="Acidic residues" evidence="1">
    <location>
        <begin position="83"/>
        <end position="93"/>
    </location>
</feature>
<accession>A0A914B5S1</accession>
<sequence>MASTHQITWLILVFLLVGGLVHGQDQESQEEAEGDAVRPGLPQILRPKQQRKPAAQGAGGGGDGDVESNEGGGLAQEAAAEQAEADEEAEQEAAEQAAEQAEADSEAAEDAAEAAQEAAEQTAEQSEAAEDAAEAAAEAAEAAAEAAEDAAEAAAEAAEDAAEAAGEAGEGEETGGEGPGLPPGTPVVGSGNNNNPNSPFFNVNGGQQVNQVGGAQMGGDAGESGEETEGGSMAGEQAAGGTTESGEQGTVIGQQGTGDAESTEEADAEDSVGPLISSPSSDADVEESYLSNSVSITGEEDGPETDGSPIETDQDLPDGSPIETDQDASSFQKPNLPVGPLFDKAKQVSSSGTTPTPASPEPTDPAGEKPGEEEGLSDSYKKRIAISGAAVGSIVLVGVIAVVIGRRVTRR</sequence>
<feature type="signal peptide" evidence="3">
    <location>
        <begin position="1"/>
        <end position="23"/>
    </location>
</feature>
<evidence type="ECO:0000313" key="5">
    <source>
        <dbReference type="Proteomes" id="UP000887568"/>
    </source>
</evidence>
<dbReference type="Proteomes" id="UP000887568">
    <property type="component" value="Unplaced"/>
</dbReference>
<feature type="compositionally biased region" description="Acidic residues" evidence="1">
    <location>
        <begin position="101"/>
        <end position="112"/>
    </location>
</feature>
<evidence type="ECO:0000256" key="1">
    <source>
        <dbReference type="SAM" id="MobiDB-lite"/>
    </source>
</evidence>